<dbReference type="PANTHER" id="PTHR32089:SF112">
    <property type="entry name" value="LYSOZYME-LIKE PROTEIN-RELATED"/>
    <property type="match status" value="1"/>
</dbReference>
<dbReference type="STRING" id="36844.SAMN04488501_101407"/>
<keyword evidence="4 10" id="KW-0812">Transmembrane</keyword>
<dbReference type="SMART" id="SM00304">
    <property type="entry name" value="HAMP"/>
    <property type="match status" value="1"/>
</dbReference>
<dbReference type="CDD" id="cd12912">
    <property type="entry name" value="PDC2_MCP_like"/>
    <property type="match status" value="1"/>
</dbReference>
<evidence type="ECO:0000256" key="9">
    <source>
        <dbReference type="PROSITE-ProRule" id="PRU00284"/>
    </source>
</evidence>
<dbReference type="Pfam" id="PF00672">
    <property type="entry name" value="HAMP"/>
    <property type="match status" value="1"/>
</dbReference>
<accession>A0A0L6Z5H1</accession>
<comment type="subcellular location">
    <subcellularLocation>
        <location evidence="1">Cell membrane</location>
        <topology evidence="1">Multi-pass membrane protein</topology>
    </subcellularLocation>
</comment>
<name>A0A0L6Z5H1_9CLOT</name>
<organism evidence="13 14">
    <name type="scientific">Clostridium homopropionicum DSM 5847</name>
    <dbReference type="NCBI Taxonomy" id="1121318"/>
    <lineage>
        <taxon>Bacteria</taxon>
        <taxon>Bacillati</taxon>
        <taxon>Bacillota</taxon>
        <taxon>Clostridia</taxon>
        <taxon>Eubacteriales</taxon>
        <taxon>Clostridiaceae</taxon>
        <taxon>Clostridium</taxon>
    </lineage>
</organism>
<keyword evidence="6 10" id="KW-0472">Membrane</keyword>
<evidence type="ECO:0000256" key="6">
    <source>
        <dbReference type="ARBA" id="ARBA00023136"/>
    </source>
</evidence>
<dbReference type="EMBL" id="LHUR01000042">
    <property type="protein sequence ID" value="KOA18196.1"/>
    <property type="molecule type" value="Genomic_DNA"/>
</dbReference>
<feature type="transmembrane region" description="Helical" evidence="10">
    <location>
        <begin position="315"/>
        <end position="334"/>
    </location>
</feature>
<dbReference type="PANTHER" id="PTHR32089">
    <property type="entry name" value="METHYL-ACCEPTING CHEMOTAXIS PROTEIN MCPB"/>
    <property type="match status" value="1"/>
</dbReference>
<keyword evidence="3" id="KW-0145">Chemotaxis</keyword>
<dbReference type="AlphaFoldDB" id="A0A0L6Z5H1"/>
<feature type="domain" description="HAMP" evidence="12">
    <location>
        <begin position="335"/>
        <end position="387"/>
    </location>
</feature>
<keyword evidence="2" id="KW-1003">Cell membrane</keyword>
<dbReference type="GO" id="GO:0005886">
    <property type="term" value="C:plasma membrane"/>
    <property type="evidence" value="ECO:0007669"/>
    <property type="project" value="UniProtKB-SubCell"/>
</dbReference>
<dbReference type="Gene3D" id="1.10.287.950">
    <property type="entry name" value="Methyl-accepting chemotaxis protein"/>
    <property type="match status" value="1"/>
</dbReference>
<evidence type="ECO:0000256" key="8">
    <source>
        <dbReference type="ARBA" id="ARBA00029447"/>
    </source>
</evidence>
<dbReference type="SUPFAM" id="SSF58104">
    <property type="entry name" value="Methyl-accepting chemotaxis protein (MCP) signaling domain"/>
    <property type="match status" value="1"/>
</dbReference>
<sequence>MNRIIPVKIKKHNEKKSKIDSEKQKGLFKSIEIKVIFQITILVVVICCTLGAISYYSASRALKNSISTTLLNRAEDGAKLITSMVDQDIKALSVLATRPDIQSMNFEMQKQVLITEAERMEYLKLRILDKDGVVHSTNGSIYRPNMTIESNETIYLKNALVGKASISNPFETSEGEKILSIAAPIKNNGSEVLGVIIADFSLSKLNVLVQRTKVGNDGYAFVIDSKGYKVSHKDMNLVLKDDNDLKKAKDDKSLEKLAEIENKMINKEYGYGTFSNDVGEMIISYAPIPNTDWSLALVIPEHEVFKEVDELRNNVIFATLGFIVLGIVVSIAFARDIKKPLIKIEKYAEELAERNLSHRISIMRKDEFAKTAIALNTAVDKLQKAIGIVKMESFKTSTSAENTYKSISEVNSLLQQAQAASQEITAGMESSNVAVKEISTKTHKVKEEVNSALINIKNGLEAASKIKQKADRVKDRTHESKARISNIYENSKEMLEKSIEDAKVVNEVSNMAGSILSIAKQTNLLALNAAIEAASAGEAGRGFAVVAQEIRKLAEEVSSTVNEIQTLVNKVVYAVDELAEASENTLGTLEKETIKDYDEFVIMGEEYKKDGDIIKSIIENFTNTTDNISTSIDEIVNSMEEITTSMNEAAKASFEIGESIGEISSKNEIITYASKENSNSSNNLLEYMNKFKTQEIS</sequence>
<evidence type="ECO:0000256" key="3">
    <source>
        <dbReference type="ARBA" id="ARBA00022500"/>
    </source>
</evidence>
<reference evidence="14" key="1">
    <citation type="submission" date="2015-08" db="EMBL/GenBank/DDBJ databases">
        <title>Genome sequence of the strict anaerobe Clostridium homopropionicum LuHBu1 (DSM 5847T).</title>
        <authorList>
            <person name="Poehlein A."/>
            <person name="Beck M."/>
            <person name="Schiel-Bengelsdorf B."/>
            <person name="Bengelsdorf F.R."/>
            <person name="Daniel R."/>
            <person name="Duerre P."/>
        </authorList>
    </citation>
    <scope>NUCLEOTIDE SEQUENCE [LARGE SCALE GENOMIC DNA]</scope>
    <source>
        <strain evidence="14">DSM 5847</strain>
    </source>
</reference>
<dbReference type="PATRIC" id="fig|1121318.3.peg.3088"/>
<evidence type="ECO:0000259" key="12">
    <source>
        <dbReference type="PROSITE" id="PS50885"/>
    </source>
</evidence>
<comment type="similarity">
    <text evidence="8">Belongs to the methyl-accepting chemotaxis (MCP) protein family.</text>
</comment>
<keyword evidence="5 10" id="KW-1133">Transmembrane helix</keyword>
<gene>
    <name evidence="13" type="primary">pctC_2</name>
    <name evidence="13" type="ORF">CLHOM_30740</name>
</gene>
<evidence type="ECO:0000256" key="10">
    <source>
        <dbReference type="SAM" id="Phobius"/>
    </source>
</evidence>
<dbReference type="Proteomes" id="UP000037043">
    <property type="component" value="Unassembled WGS sequence"/>
</dbReference>
<feature type="transmembrane region" description="Helical" evidence="10">
    <location>
        <begin position="35"/>
        <end position="56"/>
    </location>
</feature>
<dbReference type="InterPro" id="IPR004089">
    <property type="entry name" value="MCPsignal_dom"/>
</dbReference>
<comment type="caution">
    <text evidence="13">The sequence shown here is derived from an EMBL/GenBank/DDBJ whole genome shotgun (WGS) entry which is preliminary data.</text>
</comment>
<dbReference type="RefSeq" id="WP_052222547.1">
    <property type="nucleotide sequence ID" value="NZ_LHUR01000042.1"/>
</dbReference>
<dbReference type="Pfam" id="PF02743">
    <property type="entry name" value="dCache_1"/>
    <property type="match status" value="1"/>
</dbReference>
<evidence type="ECO:0000313" key="13">
    <source>
        <dbReference type="EMBL" id="KOA18196.1"/>
    </source>
</evidence>
<dbReference type="PROSITE" id="PS50885">
    <property type="entry name" value="HAMP"/>
    <property type="match status" value="1"/>
</dbReference>
<dbReference type="CDD" id="cd06225">
    <property type="entry name" value="HAMP"/>
    <property type="match status" value="1"/>
</dbReference>
<dbReference type="GO" id="GO:0007165">
    <property type="term" value="P:signal transduction"/>
    <property type="evidence" value="ECO:0007669"/>
    <property type="project" value="UniProtKB-KW"/>
</dbReference>
<dbReference type="CDD" id="cd18773">
    <property type="entry name" value="PDC1_HK_sensor"/>
    <property type="match status" value="1"/>
</dbReference>
<dbReference type="GO" id="GO:0006935">
    <property type="term" value="P:chemotaxis"/>
    <property type="evidence" value="ECO:0007669"/>
    <property type="project" value="UniProtKB-KW"/>
</dbReference>
<dbReference type="Gene3D" id="3.30.450.20">
    <property type="entry name" value="PAS domain"/>
    <property type="match status" value="1"/>
</dbReference>
<keyword evidence="14" id="KW-1185">Reference proteome</keyword>
<feature type="domain" description="Methyl-accepting transducer" evidence="11">
    <location>
        <begin position="406"/>
        <end position="664"/>
    </location>
</feature>
<evidence type="ECO:0000313" key="14">
    <source>
        <dbReference type="Proteomes" id="UP000037043"/>
    </source>
</evidence>
<dbReference type="PROSITE" id="PS50111">
    <property type="entry name" value="CHEMOTAXIS_TRANSDUC_2"/>
    <property type="match status" value="1"/>
</dbReference>
<evidence type="ECO:0000256" key="5">
    <source>
        <dbReference type="ARBA" id="ARBA00022989"/>
    </source>
</evidence>
<dbReference type="InterPro" id="IPR033479">
    <property type="entry name" value="dCache_1"/>
</dbReference>
<evidence type="ECO:0000256" key="2">
    <source>
        <dbReference type="ARBA" id="ARBA00022475"/>
    </source>
</evidence>
<evidence type="ECO:0000256" key="7">
    <source>
        <dbReference type="ARBA" id="ARBA00023224"/>
    </source>
</evidence>
<evidence type="ECO:0000259" key="11">
    <source>
        <dbReference type="PROSITE" id="PS50111"/>
    </source>
</evidence>
<evidence type="ECO:0000256" key="1">
    <source>
        <dbReference type="ARBA" id="ARBA00004651"/>
    </source>
</evidence>
<dbReference type="SMART" id="SM00283">
    <property type="entry name" value="MA"/>
    <property type="match status" value="1"/>
</dbReference>
<dbReference type="InterPro" id="IPR003660">
    <property type="entry name" value="HAMP_dom"/>
</dbReference>
<evidence type="ECO:0000256" key="4">
    <source>
        <dbReference type="ARBA" id="ARBA00022692"/>
    </source>
</evidence>
<dbReference type="Pfam" id="PF00015">
    <property type="entry name" value="MCPsignal"/>
    <property type="match status" value="1"/>
</dbReference>
<protein>
    <submittedName>
        <fullName evidence="13">Methyl-accepting chemotaxis protein PctC</fullName>
    </submittedName>
</protein>
<keyword evidence="7 9" id="KW-0807">Transducer</keyword>
<proteinExistence type="inferred from homology"/>